<protein>
    <submittedName>
        <fullName evidence="1">L-rhamnose mutarotase</fullName>
    </submittedName>
</protein>
<dbReference type="InterPro" id="IPR011008">
    <property type="entry name" value="Dimeric_a/b-barrel"/>
</dbReference>
<dbReference type="Proteomes" id="UP000225706">
    <property type="component" value="Unassembled WGS sequence"/>
</dbReference>
<name>A0A2B4SEX5_STYPI</name>
<dbReference type="PANTHER" id="PTHR34389:SF2">
    <property type="entry name" value="L-RHAMNOSE MUTAROTASE"/>
    <property type="match status" value="1"/>
</dbReference>
<proteinExistence type="predicted"/>
<dbReference type="SUPFAM" id="SSF54909">
    <property type="entry name" value="Dimeric alpha+beta barrel"/>
    <property type="match status" value="1"/>
</dbReference>
<comment type="caution">
    <text evidence="1">The sequence shown here is derived from an EMBL/GenBank/DDBJ whole genome shotgun (WGS) entry which is preliminary data.</text>
</comment>
<dbReference type="InterPro" id="IPR008000">
    <property type="entry name" value="Rham/fucose_mutarotase"/>
</dbReference>
<evidence type="ECO:0000313" key="1">
    <source>
        <dbReference type="EMBL" id="PFX27158.1"/>
    </source>
</evidence>
<dbReference type="Pfam" id="PF05336">
    <property type="entry name" value="rhaM"/>
    <property type="match status" value="1"/>
</dbReference>
<sequence>MIHVKRSTSDIFSELKNSNIMASNPKTAKRLGSVIKLKPEMYQKYKDLHAAVWPEILKRIYDSNIRNYTIYYDKHHHLLFSHMEYIGDDLEKDMAAIGNDPLTKKWWKVCEPCQESLEWTGPPPSEGGEGGNWWAPIEEVFHDGHPATHYH</sequence>
<reference evidence="2" key="1">
    <citation type="journal article" date="2017" name="bioRxiv">
        <title>Comparative analysis of the genomes of Stylophora pistillata and Acropora digitifera provides evidence for extensive differences between species of corals.</title>
        <authorList>
            <person name="Voolstra C.R."/>
            <person name="Li Y."/>
            <person name="Liew Y.J."/>
            <person name="Baumgarten S."/>
            <person name="Zoccola D."/>
            <person name="Flot J.-F."/>
            <person name="Tambutte S."/>
            <person name="Allemand D."/>
            <person name="Aranda M."/>
        </authorList>
    </citation>
    <scope>NUCLEOTIDE SEQUENCE [LARGE SCALE GENOMIC DNA]</scope>
</reference>
<gene>
    <name evidence="1" type="primary">rhaM</name>
    <name evidence="1" type="ORF">AWC38_SpisGene8126</name>
</gene>
<dbReference type="Gene3D" id="3.30.70.100">
    <property type="match status" value="1"/>
</dbReference>
<dbReference type="OrthoDB" id="9981546at2759"/>
<organism evidence="1 2">
    <name type="scientific">Stylophora pistillata</name>
    <name type="common">Smooth cauliflower coral</name>
    <dbReference type="NCBI Taxonomy" id="50429"/>
    <lineage>
        <taxon>Eukaryota</taxon>
        <taxon>Metazoa</taxon>
        <taxon>Cnidaria</taxon>
        <taxon>Anthozoa</taxon>
        <taxon>Hexacorallia</taxon>
        <taxon>Scleractinia</taxon>
        <taxon>Astrocoeniina</taxon>
        <taxon>Pocilloporidae</taxon>
        <taxon>Stylophora</taxon>
    </lineage>
</organism>
<dbReference type="PANTHER" id="PTHR34389">
    <property type="entry name" value="L-RHAMNOSE MUTAROTASE"/>
    <property type="match status" value="1"/>
</dbReference>
<dbReference type="EMBL" id="LSMT01000109">
    <property type="protein sequence ID" value="PFX27158.1"/>
    <property type="molecule type" value="Genomic_DNA"/>
</dbReference>
<dbReference type="GO" id="GO:0016857">
    <property type="term" value="F:racemase and epimerase activity, acting on carbohydrates and derivatives"/>
    <property type="evidence" value="ECO:0007669"/>
    <property type="project" value="InterPro"/>
</dbReference>
<dbReference type="AlphaFoldDB" id="A0A2B4SEX5"/>
<keyword evidence="2" id="KW-1185">Reference proteome</keyword>
<evidence type="ECO:0000313" key="2">
    <source>
        <dbReference type="Proteomes" id="UP000225706"/>
    </source>
</evidence>
<accession>A0A2B4SEX5</accession>